<dbReference type="Pfam" id="PF00990">
    <property type="entry name" value="GGDEF"/>
    <property type="match status" value="1"/>
</dbReference>
<dbReference type="PANTHER" id="PTHR44757:SF2">
    <property type="entry name" value="BIOFILM ARCHITECTURE MAINTENANCE PROTEIN MBAA"/>
    <property type="match status" value="1"/>
</dbReference>
<dbReference type="Gene3D" id="3.20.20.450">
    <property type="entry name" value="EAL domain"/>
    <property type="match status" value="1"/>
</dbReference>
<keyword evidence="1" id="KW-0812">Transmembrane</keyword>
<evidence type="ECO:0000259" key="4">
    <source>
        <dbReference type="PROSITE" id="PS50887"/>
    </source>
</evidence>
<dbReference type="Pfam" id="PF03924">
    <property type="entry name" value="CHASE"/>
    <property type="match status" value="1"/>
</dbReference>
<feature type="domain" description="GGDEF" evidence="4">
    <location>
        <begin position="352"/>
        <end position="485"/>
    </location>
</feature>
<dbReference type="InterPro" id="IPR000160">
    <property type="entry name" value="GGDEF_dom"/>
</dbReference>
<reference evidence="6" key="1">
    <citation type="journal article" date="2019" name="Int. J. Syst. Evol. Microbiol.">
        <title>The Global Catalogue of Microorganisms (GCM) 10K type strain sequencing project: providing services to taxonomists for standard genome sequencing and annotation.</title>
        <authorList>
            <consortium name="The Broad Institute Genomics Platform"/>
            <consortium name="The Broad Institute Genome Sequencing Center for Infectious Disease"/>
            <person name="Wu L."/>
            <person name="Ma J."/>
        </authorList>
    </citation>
    <scope>NUCLEOTIDE SEQUENCE [LARGE SCALE GENOMIC DNA]</scope>
    <source>
        <strain evidence="6">CGMCC 4.1641</strain>
    </source>
</reference>
<dbReference type="RefSeq" id="WP_204605735.1">
    <property type="nucleotide sequence ID" value="NZ_JBHSED010000002.1"/>
</dbReference>
<dbReference type="PANTHER" id="PTHR44757">
    <property type="entry name" value="DIGUANYLATE CYCLASE DGCP"/>
    <property type="match status" value="1"/>
</dbReference>
<dbReference type="PROSITE" id="PS50883">
    <property type="entry name" value="EAL"/>
    <property type="match status" value="1"/>
</dbReference>
<keyword evidence="1" id="KW-1133">Transmembrane helix</keyword>
<feature type="transmembrane region" description="Helical" evidence="1">
    <location>
        <begin position="16"/>
        <end position="40"/>
    </location>
</feature>
<name>A0ABV8S3L0_9BACL</name>
<evidence type="ECO:0000313" key="6">
    <source>
        <dbReference type="Proteomes" id="UP001595755"/>
    </source>
</evidence>
<dbReference type="EMBL" id="JBHSED010000002">
    <property type="protein sequence ID" value="MFC4302017.1"/>
    <property type="molecule type" value="Genomic_DNA"/>
</dbReference>
<keyword evidence="1" id="KW-0472">Membrane</keyword>
<evidence type="ECO:0000259" key="3">
    <source>
        <dbReference type="PROSITE" id="PS50883"/>
    </source>
</evidence>
<dbReference type="Proteomes" id="UP001595755">
    <property type="component" value="Unassembled WGS sequence"/>
</dbReference>
<feature type="domain" description="EAL" evidence="3">
    <location>
        <begin position="494"/>
        <end position="746"/>
    </location>
</feature>
<sequence>MLRAFSKTARSYTVPINIWIILVCVALVLGSLIGFFTNAFRDRLTEEIHRDATYELAANASALATTINSKLLLTNGLKAFVINELSHTQNISHSRFNTFAAAFIDRIPGVRNVSIYPRGIAEYVYPMEGNDNVIGMNVFTHSQANVRENAEKTKGTDDMTILGPLQLTQGGLGILSRQSIFVGDRFWGFVSVVLDISPILEEADLKNGDKGIDFSVRANGHVLMGDPELFNSPMMLLKKVNLSDGQWEIAAVPNRSRLESIPPKIRLIHAICAGSLLLFMYFIYIQLTQKAKLRQLVDERTRNLEITNRRLEATFDELTTTAYHDAVTGLYNRSYFNEHLARSITECQNAGDKLALLYLDLDHFKMINDSLGHIYGDMLLKEIGRRLTGTIKPGMVISRIGGDEFAILVSQVEDAAQVKQLAVDIRELFQKPFVFKESEYFVTTSIGIALYPDHAHSDSSLVRNADLAMYRAKEEGKNQYRFFDVTLNPNAEDTMELKNSLRRALKNDEFTVHYQPQVEAHSGRVIGLEALIRWEHPVRGTIPPNSFIPIAEETGLIVPIGEKMLQMVCAQSLAWQQAGLPPIRIAVNLSARQFAQKDLADRISRILEQYEIDPRYIELEITENMAMKDDMQDSLHALRDKGFTISIDDFGTQYSSLNYLKRLPIDKIKIDRSFVSGIARDRKDEAIIVAMLLIARRLNLTVIAEGVETQEQLAFLQENNCHEVQGFIFHKPKPAVKIEPLLAQIAADESDGPT</sequence>
<accession>A0ABV8S3L0</accession>
<dbReference type="SMART" id="SM00267">
    <property type="entry name" value="GGDEF"/>
    <property type="match status" value="1"/>
</dbReference>
<feature type="transmembrane region" description="Helical" evidence="1">
    <location>
        <begin position="265"/>
        <end position="284"/>
    </location>
</feature>
<evidence type="ECO:0000259" key="2">
    <source>
        <dbReference type="PROSITE" id="PS50839"/>
    </source>
</evidence>
<dbReference type="Gene3D" id="3.30.70.270">
    <property type="match status" value="1"/>
</dbReference>
<keyword evidence="6" id="KW-1185">Reference proteome</keyword>
<dbReference type="SMART" id="SM00052">
    <property type="entry name" value="EAL"/>
    <property type="match status" value="1"/>
</dbReference>
<dbReference type="NCBIfam" id="TIGR00254">
    <property type="entry name" value="GGDEF"/>
    <property type="match status" value="1"/>
</dbReference>
<dbReference type="InterPro" id="IPR006189">
    <property type="entry name" value="CHASE_dom"/>
</dbReference>
<dbReference type="PROSITE" id="PS50887">
    <property type="entry name" value="GGDEF"/>
    <property type="match status" value="1"/>
</dbReference>
<dbReference type="InterPro" id="IPR001633">
    <property type="entry name" value="EAL_dom"/>
</dbReference>
<organism evidence="5 6">
    <name type="scientific">Cohnella boryungensis</name>
    <dbReference type="NCBI Taxonomy" id="768479"/>
    <lineage>
        <taxon>Bacteria</taxon>
        <taxon>Bacillati</taxon>
        <taxon>Bacillota</taxon>
        <taxon>Bacilli</taxon>
        <taxon>Bacillales</taxon>
        <taxon>Paenibacillaceae</taxon>
        <taxon>Cohnella</taxon>
    </lineage>
</organism>
<dbReference type="CDD" id="cd01949">
    <property type="entry name" value="GGDEF"/>
    <property type="match status" value="1"/>
</dbReference>
<dbReference type="InterPro" id="IPR043128">
    <property type="entry name" value="Rev_trsase/Diguanyl_cyclase"/>
</dbReference>
<dbReference type="SUPFAM" id="SSF141868">
    <property type="entry name" value="EAL domain-like"/>
    <property type="match status" value="1"/>
</dbReference>
<dbReference type="Pfam" id="PF00563">
    <property type="entry name" value="EAL"/>
    <property type="match status" value="1"/>
</dbReference>
<dbReference type="SMART" id="SM01079">
    <property type="entry name" value="CHASE"/>
    <property type="match status" value="1"/>
</dbReference>
<dbReference type="PROSITE" id="PS50839">
    <property type="entry name" value="CHASE"/>
    <property type="match status" value="1"/>
</dbReference>
<protein>
    <submittedName>
        <fullName evidence="5">EAL domain-containing protein</fullName>
    </submittedName>
</protein>
<dbReference type="CDD" id="cd01948">
    <property type="entry name" value="EAL"/>
    <property type="match status" value="1"/>
</dbReference>
<evidence type="ECO:0000256" key="1">
    <source>
        <dbReference type="SAM" id="Phobius"/>
    </source>
</evidence>
<evidence type="ECO:0000313" key="5">
    <source>
        <dbReference type="EMBL" id="MFC4302017.1"/>
    </source>
</evidence>
<dbReference type="InterPro" id="IPR029787">
    <property type="entry name" value="Nucleotide_cyclase"/>
</dbReference>
<comment type="caution">
    <text evidence="5">The sequence shown here is derived from an EMBL/GenBank/DDBJ whole genome shotgun (WGS) entry which is preliminary data.</text>
</comment>
<dbReference type="InterPro" id="IPR035919">
    <property type="entry name" value="EAL_sf"/>
</dbReference>
<feature type="domain" description="CHASE" evidence="2">
    <location>
        <begin position="117"/>
        <end position="207"/>
    </location>
</feature>
<gene>
    <name evidence="5" type="ORF">ACFO1S_01030</name>
</gene>
<proteinExistence type="predicted"/>
<dbReference type="SUPFAM" id="SSF55073">
    <property type="entry name" value="Nucleotide cyclase"/>
    <property type="match status" value="1"/>
</dbReference>
<dbReference type="InterPro" id="IPR052155">
    <property type="entry name" value="Biofilm_reg_signaling"/>
</dbReference>